<gene>
    <name evidence="1" type="ORF">HJG60_012298</name>
</gene>
<sequence>MNPASVSTHSVHESVSDCSQRIGDAGNLGKCAGYLLSESCFDLREKSWHCSRVMRRCRKERRKIPYNVTTQRYLEILCLFFQSFIHTRTCLQSCPGIRGGGFQGRPRAPKPTGAPVLYMKRNIRTHAMHILPWRL</sequence>
<dbReference type="Proteomes" id="UP000664940">
    <property type="component" value="Unassembled WGS sequence"/>
</dbReference>
<evidence type="ECO:0000313" key="1">
    <source>
        <dbReference type="EMBL" id="KAF6090959.1"/>
    </source>
</evidence>
<organism evidence="1 2">
    <name type="scientific">Phyllostomus discolor</name>
    <name type="common">pale spear-nosed bat</name>
    <dbReference type="NCBI Taxonomy" id="89673"/>
    <lineage>
        <taxon>Eukaryota</taxon>
        <taxon>Metazoa</taxon>
        <taxon>Chordata</taxon>
        <taxon>Craniata</taxon>
        <taxon>Vertebrata</taxon>
        <taxon>Euteleostomi</taxon>
        <taxon>Mammalia</taxon>
        <taxon>Eutheria</taxon>
        <taxon>Laurasiatheria</taxon>
        <taxon>Chiroptera</taxon>
        <taxon>Yangochiroptera</taxon>
        <taxon>Phyllostomidae</taxon>
        <taxon>Phyllostominae</taxon>
        <taxon>Phyllostomus</taxon>
    </lineage>
</organism>
<dbReference type="EMBL" id="JABVXQ010000009">
    <property type="protein sequence ID" value="KAF6090959.1"/>
    <property type="molecule type" value="Genomic_DNA"/>
</dbReference>
<proteinExistence type="predicted"/>
<accession>A0A833ZE88</accession>
<protein>
    <submittedName>
        <fullName evidence="1">Uncharacterized protein</fullName>
    </submittedName>
</protein>
<dbReference type="AlphaFoldDB" id="A0A833ZE88"/>
<comment type="caution">
    <text evidence="1">The sequence shown here is derived from an EMBL/GenBank/DDBJ whole genome shotgun (WGS) entry which is preliminary data.</text>
</comment>
<reference evidence="1 2" key="1">
    <citation type="journal article" date="2020" name="Nature">
        <title>Six reference-quality genomes reveal evolution of bat adaptations.</title>
        <authorList>
            <person name="Jebb D."/>
            <person name="Huang Z."/>
            <person name="Pippel M."/>
            <person name="Hughes G.M."/>
            <person name="Lavrichenko K."/>
            <person name="Devanna P."/>
            <person name="Winkler S."/>
            <person name="Jermiin L.S."/>
            <person name="Skirmuntt E.C."/>
            <person name="Katzourakis A."/>
            <person name="Burkitt-Gray L."/>
            <person name="Ray D.A."/>
            <person name="Sullivan K.A.M."/>
            <person name="Roscito J.G."/>
            <person name="Kirilenko B.M."/>
            <person name="Davalos L.M."/>
            <person name="Corthals A.P."/>
            <person name="Power M.L."/>
            <person name="Jones G."/>
            <person name="Ransome R.D."/>
            <person name="Dechmann D.K.N."/>
            <person name="Locatelli A.G."/>
            <person name="Puechmaille S.J."/>
            <person name="Fedrigo O."/>
            <person name="Jarvis E.D."/>
            <person name="Hiller M."/>
            <person name="Vernes S.C."/>
            <person name="Myers E.W."/>
            <person name="Teeling E.C."/>
        </authorList>
    </citation>
    <scope>NUCLEOTIDE SEQUENCE [LARGE SCALE GENOMIC DNA]</scope>
    <source>
        <strain evidence="1">Bat1K_MPI-CBG_1</strain>
    </source>
</reference>
<evidence type="ECO:0000313" key="2">
    <source>
        <dbReference type="Proteomes" id="UP000664940"/>
    </source>
</evidence>
<name>A0A833ZE88_9CHIR</name>